<name>A0A0G0JL80_9BACT</name>
<keyword evidence="2" id="KW-0722">Serine protease inhibitor</keyword>
<dbReference type="InterPro" id="IPR050098">
    <property type="entry name" value="TFPI/VKTCI-like"/>
</dbReference>
<keyword evidence="4" id="KW-0812">Transmembrane</keyword>
<keyword evidence="4" id="KW-0472">Membrane</keyword>
<evidence type="ECO:0000259" key="5">
    <source>
        <dbReference type="PROSITE" id="PS50279"/>
    </source>
</evidence>
<dbReference type="GO" id="GO:0004867">
    <property type="term" value="F:serine-type endopeptidase inhibitor activity"/>
    <property type="evidence" value="ECO:0007669"/>
    <property type="project" value="UniProtKB-KW"/>
</dbReference>
<keyword evidence="4" id="KW-1133">Transmembrane helix</keyword>
<dbReference type="PANTHER" id="PTHR10083">
    <property type="entry name" value="KUNITZ-TYPE PROTEASE INHIBITOR-RELATED"/>
    <property type="match status" value="1"/>
</dbReference>
<gene>
    <name evidence="6" type="ORF">US53_C0017G0001</name>
</gene>
<sequence>MIKNPKGVTGYRAVSGFTQFLIILAGALVIILVIGIYAFKNGQIKLLSLEKPSIITPTPATTTISPTPTSIKDSRCYLDPETGPCKAFFKRYYYDINDSKCKEFTWGGCNGIVPFETLEECRTLCELDETIRWKTYTNITPGWTTYSFKYPSRFTIEDWTKGSLTIIDSQTNATVFSVLPGSTGLMGTPKQTLSEYADPKYSMFVGENILEQKEIQISDNPAIRVKSSNNQGQVFIEVTIEDPNGLGNFYSIVYISNQELSETEFNQILSTFQFTK</sequence>
<evidence type="ECO:0000313" key="6">
    <source>
        <dbReference type="EMBL" id="KKQ37504.1"/>
    </source>
</evidence>
<dbReference type="Pfam" id="PF00014">
    <property type="entry name" value="Kunitz_BPTI"/>
    <property type="match status" value="1"/>
</dbReference>
<dbReference type="Gene3D" id="4.10.410.10">
    <property type="entry name" value="Pancreatic trypsin inhibitor Kunitz domain"/>
    <property type="match status" value="1"/>
</dbReference>
<evidence type="ECO:0000313" key="7">
    <source>
        <dbReference type="Proteomes" id="UP000034591"/>
    </source>
</evidence>
<evidence type="ECO:0000256" key="2">
    <source>
        <dbReference type="ARBA" id="ARBA00022900"/>
    </source>
</evidence>
<comment type="caution">
    <text evidence="6">The sequence shown here is derived from an EMBL/GenBank/DDBJ whole genome shotgun (WGS) entry which is preliminary data.</text>
</comment>
<dbReference type="PROSITE" id="PS50279">
    <property type="entry name" value="BPTI_KUNITZ_2"/>
    <property type="match status" value="1"/>
</dbReference>
<dbReference type="AlphaFoldDB" id="A0A0G0JL80"/>
<reference evidence="6 7" key="1">
    <citation type="journal article" date="2015" name="Nature">
        <title>rRNA introns, odd ribosomes, and small enigmatic genomes across a large radiation of phyla.</title>
        <authorList>
            <person name="Brown C.T."/>
            <person name="Hug L.A."/>
            <person name="Thomas B.C."/>
            <person name="Sharon I."/>
            <person name="Castelle C.J."/>
            <person name="Singh A."/>
            <person name="Wilkins M.J."/>
            <person name="Williams K.H."/>
            <person name="Banfield J.F."/>
        </authorList>
    </citation>
    <scope>NUCLEOTIDE SEQUENCE [LARGE SCALE GENOMIC DNA]</scope>
</reference>
<evidence type="ECO:0000256" key="4">
    <source>
        <dbReference type="SAM" id="Phobius"/>
    </source>
</evidence>
<feature type="transmembrane region" description="Helical" evidence="4">
    <location>
        <begin position="20"/>
        <end position="39"/>
    </location>
</feature>
<keyword evidence="1" id="KW-0646">Protease inhibitor</keyword>
<organism evidence="6 7">
    <name type="scientific">Candidatus Woesebacteria bacterium GW2011_GWA1_37_7</name>
    <dbReference type="NCBI Taxonomy" id="1618545"/>
    <lineage>
        <taxon>Bacteria</taxon>
        <taxon>Candidatus Woeseibacteriota</taxon>
    </lineage>
</organism>
<protein>
    <submittedName>
        <fullName evidence="6">Kunitz/bovine pancreatic trypsin inhibitor domain protein</fullName>
    </submittedName>
</protein>
<accession>A0A0G0JL80</accession>
<dbReference type="SUPFAM" id="SSF57362">
    <property type="entry name" value="BPTI-like"/>
    <property type="match status" value="1"/>
</dbReference>
<evidence type="ECO:0000256" key="1">
    <source>
        <dbReference type="ARBA" id="ARBA00022690"/>
    </source>
</evidence>
<dbReference type="PANTHER" id="PTHR10083:SF328">
    <property type="entry name" value="TISSUE FACTOR PATHWAY INHIBITOR"/>
    <property type="match status" value="1"/>
</dbReference>
<dbReference type="EMBL" id="LBTI01000017">
    <property type="protein sequence ID" value="KKQ37504.1"/>
    <property type="molecule type" value="Genomic_DNA"/>
</dbReference>
<feature type="domain" description="BPTI/Kunitz inhibitor" evidence="5">
    <location>
        <begin position="76"/>
        <end position="125"/>
    </location>
</feature>
<dbReference type="SMART" id="SM00131">
    <property type="entry name" value="KU"/>
    <property type="match status" value="1"/>
</dbReference>
<dbReference type="Proteomes" id="UP000034591">
    <property type="component" value="Unassembled WGS sequence"/>
</dbReference>
<dbReference type="InterPro" id="IPR002223">
    <property type="entry name" value="Kunitz_BPTI"/>
</dbReference>
<dbReference type="STRING" id="1618545.US53_C0017G0001"/>
<dbReference type="GO" id="GO:0005615">
    <property type="term" value="C:extracellular space"/>
    <property type="evidence" value="ECO:0007669"/>
    <property type="project" value="TreeGrafter"/>
</dbReference>
<proteinExistence type="predicted"/>
<evidence type="ECO:0000256" key="3">
    <source>
        <dbReference type="ARBA" id="ARBA00023157"/>
    </source>
</evidence>
<dbReference type="InterPro" id="IPR036880">
    <property type="entry name" value="Kunitz_BPTI_sf"/>
</dbReference>
<keyword evidence="3" id="KW-1015">Disulfide bond</keyword>
<dbReference type="CDD" id="cd00109">
    <property type="entry name" value="Kunitz-type"/>
    <property type="match status" value="1"/>
</dbReference>